<keyword evidence="1" id="KW-0732">Signal</keyword>
<protein>
    <submittedName>
        <fullName evidence="2">Syntaxin-52-like</fullName>
    </submittedName>
</protein>
<organism evidence="2">
    <name type="scientific">Rhizophora mucronata</name>
    <name type="common">Asiatic mangrove</name>
    <dbReference type="NCBI Taxonomy" id="61149"/>
    <lineage>
        <taxon>Eukaryota</taxon>
        <taxon>Viridiplantae</taxon>
        <taxon>Streptophyta</taxon>
        <taxon>Embryophyta</taxon>
        <taxon>Tracheophyta</taxon>
        <taxon>Spermatophyta</taxon>
        <taxon>Magnoliopsida</taxon>
        <taxon>eudicotyledons</taxon>
        <taxon>Gunneridae</taxon>
        <taxon>Pentapetalae</taxon>
        <taxon>rosids</taxon>
        <taxon>fabids</taxon>
        <taxon>Malpighiales</taxon>
        <taxon>Rhizophoraceae</taxon>
        <taxon>Rhizophora</taxon>
    </lineage>
</organism>
<dbReference type="EMBL" id="GGEC01022226">
    <property type="protein sequence ID" value="MBX02710.1"/>
    <property type="molecule type" value="Transcribed_RNA"/>
</dbReference>
<sequence length="90" mass="10242">MSYSKMRLVQHFLFVASITASAEESGSFEQAHQGRLLMHVHAFNCCWDRDSRCCHIFTDQILVMPAAAGHHHLPPPWCHLSFLFAVVCVM</sequence>
<evidence type="ECO:0000256" key="1">
    <source>
        <dbReference type="SAM" id="SignalP"/>
    </source>
</evidence>
<name>A0A2P2KAH2_RHIMU</name>
<feature type="signal peptide" evidence="1">
    <location>
        <begin position="1"/>
        <end position="22"/>
    </location>
</feature>
<feature type="chain" id="PRO_5015118961" evidence="1">
    <location>
        <begin position="23"/>
        <end position="90"/>
    </location>
</feature>
<reference evidence="2" key="1">
    <citation type="submission" date="2018-02" db="EMBL/GenBank/DDBJ databases">
        <title>Rhizophora mucronata_Transcriptome.</title>
        <authorList>
            <person name="Meera S.P."/>
            <person name="Sreeshan A."/>
            <person name="Augustine A."/>
        </authorList>
    </citation>
    <scope>NUCLEOTIDE SEQUENCE</scope>
    <source>
        <tissue evidence="2">Leaf</tissue>
    </source>
</reference>
<accession>A0A2P2KAH2</accession>
<proteinExistence type="predicted"/>
<dbReference type="AlphaFoldDB" id="A0A2P2KAH2"/>
<evidence type="ECO:0000313" key="2">
    <source>
        <dbReference type="EMBL" id="MBX02710.1"/>
    </source>
</evidence>